<organism evidence="2 5">
    <name type="scientific">Adineta ricciae</name>
    <name type="common">Rotifer</name>
    <dbReference type="NCBI Taxonomy" id="249248"/>
    <lineage>
        <taxon>Eukaryota</taxon>
        <taxon>Metazoa</taxon>
        <taxon>Spiralia</taxon>
        <taxon>Gnathifera</taxon>
        <taxon>Rotifera</taxon>
        <taxon>Eurotatoria</taxon>
        <taxon>Bdelloidea</taxon>
        <taxon>Adinetida</taxon>
        <taxon>Adinetidae</taxon>
        <taxon>Adineta</taxon>
    </lineage>
</organism>
<dbReference type="OrthoDB" id="10626248at2759"/>
<evidence type="ECO:0000313" key="2">
    <source>
        <dbReference type="EMBL" id="CAF1502583.1"/>
    </source>
</evidence>
<evidence type="ECO:0000313" key="3">
    <source>
        <dbReference type="EMBL" id="CAF1682475.1"/>
    </source>
</evidence>
<dbReference type="AlphaFoldDB" id="A0A815TLP4"/>
<comment type="caution">
    <text evidence="2">The sequence shown here is derived from an EMBL/GenBank/DDBJ whole genome shotgun (WGS) entry which is preliminary data.</text>
</comment>
<dbReference type="EMBL" id="CAJNOJ010000642">
    <property type="protein sequence ID" value="CAF1502583.1"/>
    <property type="molecule type" value="Genomic_DNA"/>
</dbReference>
<evidence type="ECO:0000256" key="1">
    <source>
        <dbReference type="SAM" id="MobiDB-lite"/>
    </source>
</evidence>
<sequence>MTTGKVNDLFKKIDDSIAADNSFENINLLFDEVLPLLKKLEFEDESSYNEAKHQYHTKRSSCLKFFGKIEDARQEETLAVRYGSKLAKSNPTNTSLPLSKQENDNELTSPIFSDAKGVVQMRFKDFREHKLLSDPTLQPTINELKTSLNEYLNHNEILSFEQYDSLERLHSQMNRMTKSFQDEIILNNINNARRGRLALPSTDWVILQIKLAIPNDVSGTVLVNFDLFQN</sequence>
<dbReference type="Proteomes" id="UP000663828">
    <property type="component" value="Unassembled WGS sequence"/>
</dbReference>
<proteinExistence type="predicted"/>
<evidence type="ECO:0000313" key="5">
    <source>
        <dbReference type="Proteomes" id="UP000663852"/>
    </source>
</evidence>
<protein>
    <submittedName>
        <fullName evidence="2">Uncharacterized protein</fullName>
    </submittedName>
</protein>
<accession>A0A815TLP4</accession>
<keyword evidence="4" id="KW-1185">Reference proteome</keyword>
<gene>
    <name evidence="2" type="ORF">EDS130_LOCUS42726</name>
    <name evidence="3" type="ORF">XAT740_LOCUS60924</name>
</gene>
<name>A0A815TLP4_ADIRI</name>
<feature type="region of interest" description="Disordered" evidence="1">
    <location>
        <begin position="87"/>
        <end position="107"/>
    </location>
</feature>
<evidence type="ECO:0000313" key="4">
    <source>
        <dbReference type="Proteomes" id="UP000663828"/>
    </source>
</evidence>
<reference evidence="2" key="1">
    <citation type="submission" date="2021-02" db="EMBL/GenBank/DDBJ databases">
        <authorList>
            <person name="Nowell W R."/>
        </authorList>
    </citation>
    <scope>NUCLEOTIDE SEQUENCE</scope>
</reference>
<dbReference type="EMBL" id="CAJNOR010015515">
    <property type="protein sequence ID" value="CAF1682475.1"/>
    <property type="molecule type" value="Genomic_DNA"/>
</dbReference>
<dbReference type="Proteomes" id="UP000663852">
    <property type="component" value="Unassembled WGS sequence"/>
</dbReference>